<name>A0A3M6TXU2_POCDA</name>
<feature type="compositionally biased region" description="Polar residues" evidence="1">
    <location>
        <begin position="93"/>
        <end position="111"/>
    </location>
</feature>
<dbReference type="SMART" id="SM00005">
    <property type="entry name" value="DEATH"/>
    <property type="match status" value="3"/>
</dbReference>
<dbReference type="OrthoDB" id="5989737at2759"/>
<evidence type="ECO:0000313" key="3">
    <source>
        <dbReference type="EMBL" id="RMX46161.1"/>
    </source>
</evidence>
<evidence type="ECO:0000259" key="2">
    <source>
        <dbReference type="PROSITE" id="PS50017"/>
    </source>
</evidence>
<dbReference type="AlphaFoldDB" id="A0A3M6TXU2"/>
<feature type="compositionally biased region" description="Polar residues" evidence="1">
    <location>
        <begin position="181"/>
        <end position="195"/>
    </location>
</feature>
<dbReference type="SUPFAM" id="SSF47986">
    <property type="entry name" value="DEATH domain"/>
    <property type="match status" value="4"/>
</dbReference>
<gene>
    <name evidence="3" type="ORF">pdam_00007834</name>
</gene>
<feature type="region of interest" description="Disordered" evidence="1">
    <location>
        <begin position="80"/>
        <end position="167"/>
    </location>
</feature>
<feature type="compositionally biased region" description="Basic and acidic residues" evidence="1">
    <location>
        <begin position="80"/>
        <end position="92"/>
    </location>
</feature>
<feature type="compositionally biased region" description="Polar residues" evidence="1">
    <location>
        <begin position="202"/>
        <end position="211"/>
    </location>
</feature>
<evidence type="ECO:0000256" key="1">
    <source>
        <dbReference type="SAM" id="MobiDB-lite"/>
    </source>
</evidence>
<sequence>MASSPMSVHDPMGNSHNRGRTKKKQIIEKEGASTFNSRDENDGAEEIDDGGLRDFQKSKLKREEEVKNLTDVIKPKLEVRKGGYVEEERSDQTVHGTSNGKPSSDQCQSMLNAAVEAQQRNLHKNHASTQDTVSSDDGRDPGSTFDDGHEQQSGLNQANGTCDVADGADHSIHDLELRESYTPNSLGQGTGSFPTCQDKPDTNPSTNTNCGNEGAESIRKNPAQRRNIRSTSDDSHEQQSGLNQANGTCDVADGADRSIHDLELRESYTPNSLGQGTGSFTSCQNKPDTNPSTNTNCENEAAESIRKTPAQRKTPEEQNDYSRTSSVPPTPQSKIESRTPETVQIVPGANPKGLGEDGKEKKGHEQLKMLEVIKEDSELLEKLSKYLDHEMRVIRCWKHLAHVLGVPSDETREFEMYSEHSPTEDLFVYLTQVWRPELEVKELKQKLQKIHRNDLIESLNTGLFKDNMKVGHLISGETKFIKLLSPKLDINSRTIGNWRSLASEFGITKQVAEKFGLRGSGPSAALFRYIASTEKLRDLTMLKLHDHFEGMGRKDLVNLLKKEFENKSIEGLSFIGSMFVRDVVVDESPLLTEIGDRLNKDIRAIKNWRNLAYRLKIPPETYKAFDSSKAEAKSPTKMMFAWLARWKPNLSVGDLLEGIKKIDRYDVVELVTKEAEIAKQLSDLEQMHLEKDREKYIFSNLEKNADVKGFIVRGNCGGGNCMFHALSRQLEIKLGRKISHGDLRKEIVDYLENHRVLVLYHFSVGFPSTVRIDQHGGKNGGNFQSSFENRPFSTKSEYGQLSFGSTYQQHQQCYQQGLALNQPEETCRSPGPFQSQRNYLSNGSFISSGSQGLGICQNSQTKRVPFFEEERLAIKVRQLPVRVYCKICMKLSVKRNITFDDFRMVAEKLGVDRDTMEFLGQQSNPADVMFTQFGRNLQVNGLIRILQEMERFDIAAVLEDWVVTGNFNQS</sequence>
<feature type="compositionally biased region" description="Polar residues" evidence="1">
    <location>
        <begin position="151"/>
        <end position="160"/>
    </location>
</feature>
<dbReference type="GO" id="GO:0007165">
    <property type="term" value="P:signal transduction"/>
    <property type="evidence" value="ECO:0007669"/>
    <property type="project" value="InterPro"/>
</dbReference>
<feature type="compositionally biased region" description="Polar residues" evidence="1">
    <location>
        <begin position="268"/>
        <end position="298"/>
    </location>
</feature>
<feature type="region of interest" description="Disordered" evidence="1">
    <location>
        <begin position="267"/>
        <end position="363"/>
    </location>
</feature>
<feature type="region of interest" description="Disordered" evidence="1">
    <location>
        <begin position="181"/>
        <end position="253"/>
    </location>
</feature>
<feature type="domain" description="Death" evidence="2">
    <location>
        <begin position="607"/>
        <end position="675"/>
    </location>
</feature>
<feature type="compositionally biased region" description="Basic and acidic residues" evidence="1">
    <location>
        <begin position="354"/>
        <end position="363"/>
    </location>
</feature>
<proteinExistence type="predicted"/>
<organism evidence="3 4">
    <name type="scientific">Pocillopora damicornis</name>
    <name type="common">Cauliflower coral</name>
    <name type="synonym">Millepora damicornis</name>
    <dbReference type="NCBI Taxonomy" id="46731"/>
    <lineage>
        <taxon>Eukaryota</taxon>
        <taxon>Metazoa</taxon>
        <taxon>Cnidaria</taxon>
        <taxon>Anthozoa</taxon>
        <taxon>Hexacorallia</taxon>
        <taxon>Scleractinia</taxon>
        <taxon>Astrocoeniina</taxon>
        <taxon>Pocilloporidae</taxon>
        <taxon>Pocillopora</taxon>
    </lineage>
</organism>
<feature type="compositionally biased region" description="Basic and acidic residues" evidence="1">
    <location>
        <begin position="25"/>
        <end position="41"/>
    </location>
</feature>
<evidence type="ECO:0000313" key="4">
    <source>
        <dbReference type="Proteomes" id="UP000275408"/>
    </source>
</evidence>
<dbReference type="Gene3D" id="1.10.533.10">
    <property type="entry name" value="Death Domain, Fas"/>
    <property type="match status" value="4"/>
</dbReference>
<dbReference type="InterPro" id="IPR000488">
    <property type="entry name" value="Death_dom"/>
</dbReference>
<comment type="caution">
    <text evidence="3">The sequence shown here is derived from an EMBL/GenBank/DDBJ whole genome shotgun (WGS) entry which is preliminary data.</text>
</comment>
<dbReference type="Pfam" id="PF00531">
    <property type="entry name" value="Death"/>
    <property type="match status" value="2"/>
</dbReference>
<dbReference type="EMBL" id="RCHS01002719">
    <property type="protein sequence ID" value="RMX46161.1"/>
    <property type="molecule type" value="Genomic_DNA"/>
</dbReference>
<feature type="region of interest" description="Disordered" evidence="1">
    <location>
        <begin position="1"/>
        <end position="56"/>
    </location>
</feature>
<keyword evidence="4" id="KW-1185">Reference proteome</keyword>
<dbReference type="Proteomes" id="UP000275408">
    <property type="component" value="Unassembled WGS sequence"/>
</dbReference>
<dbReference type="InterPro" id="IPR011029">
    <property type="entry name" value="DEATH-like_dom_sf"/>
</dbReference>
<accession>A0A3M6TXU2</accession>
<feature type="domain" description="Death" evidence="2">
    <location>
        <begin position="397"/>
        <end position="463"/>
    </location>
</feature>
<dbReference type="Gene3D" id="3.90.70.80">
    <property type="match status" value="1"/>
</dbReference>
<protein>
    <recommendedName>
        <fullName evidence="2">Death domain-containing protein</fullName>
    </recommendedName>
</protein>
<feature type="compositionally biased region" description="Basic and acidic residues" evidence="1">
    <location>
        <begin position="136"/>
        <end position="150"/>
    </location>
</feature>
<feature type="compositionally biased region" description="Polar residues" evidence="1">
    <location>
        <begin position="238"/>
        <end position="247"/>
    </location>
</feature>
<dbReference type="PROSITE" id="PS50017">
    <property type="entry name" value="DEATH_DOMAIN"/>
    <property type="match status" value="2"/>
</dbReference>
<reference evidence="3 4" key="1">
    <citation type="journal article" date="2018" name="Sci. Rep.">
        <title>Comparative analysis of the Pocillopora damicornis genome highlights role of immune system in coral evolution.</title>
        <authorList>
            <person name="Cunning R."/>
            <person name="Bay R.A."/>
            <person name="Gillette P."/>
            <person name="Baker A.C."/>
            <person name="Traylor-Knowles N."/>
        </authorList>
    </citation>
    <scope>NUCLEOTIDE SEQUENCE [LARGE SCALE GENOMIC DNA]</scope>
    <source>
        <strain evidence="3">RSMAS</strain>
        <tissue evidence="3">Whole animal</tissue>
    </source>
</reference>
<dbReference type="STRING" id="46731.A0A3M6TXU2"/>